<dbReference type="RefSeq" id="WP_306838478.1">
    <property type="nucleotide sequence ID" value="NZ_JAUSRA010000001.1"/>
</dbReference>
<proteinExistence type="predicted"/>
<sequence>MSFSRWWTETVGTIDDAIGAGTAMLILLITAFVVAILWYAYPAWVPRRLPRPRLPRWRWKRRRRTPRPAPADAVETVEIDTLPTMPSRSLTTLADRYAAEGRYAEAVRERHRAMVRELVEQHVIEHHPEWTVTELAGAAARARPALDGPLRTAGTIFSDIWYGQRPAEPGHDRRMRDLSTELGAALKDGDR</sequence>
<name>A0ABT9N768_9ACTN</name>
<dbReference type="Proteomes" id="UP001240984">
    <property type="component" value="Unassembled WGS sequence"/>
</dbReference>
<dbReference type="Pfam" id="PF13559">
    <property type="entry name" value="DUF4129"/>
    <property type="match status" value="1"/>
</dbReference>
<keyword evidence="1" id="KW-0472">Membrane</keyword>
<evidence type="ECO:0000256" key="1">
    <source>
        <dbReference type="SAM" id="Phobius"/>
    </source>
</evidence>
<reference evidence="3 4" key="1">
    <citation type="submission" date="2023-07" db="EMBL/GenBank/DDBJ databases">
        <title>Sequencing the genomes of 1000 actinobacteria strains.</title>
        <authorList>
            <person name="Klenk H.-P."/>
        </authorList>
    </citation>
    <scope>NUCLEOTIDE SEQUENCE [LARGE SCALE GENOMIC DNA]</scope>
    <source>
        <strain evidence="3 4">DSM 44710</strain>
    </source>
</reference>
<organism evidence="3 4">
    <name type="scientific">Catenuloplanes nepalensis</name>
    <dbReference type="NCBI Taxonomy" id="587533"/>
    <lineage>
        <taxon>Bacteria</taxon>
        <taxon>Bacillati</taxon>
        <taxon>Actinomycetota</taxon>
        <taxon>Actinomycetes</taxon>
        <taxon>Micromonosporales</taxon>
        <taxon>Micromonosporaceae</taxon>
        <taxon>Catenuloplanes</taxon>
    </lineage>
</organism>
<dbReference type="EMBL" id="JAUSRA010000001">
    <property type="protein sequence ID" value="MDP9799539.1"/>
    <property type="molecule type" value="Genomic_DNA"/>
</dbReference>
<feature type="transmembrane region" description="Helical" evidence="1">
    <location>
        <begin position="20"/>
        <end position="41"/>
    </location>
</feature>
<evidence type="ECO:0000313" key="3">
    <source>
        <dbReference type="EMBL" id="MDP9799539.1"/>
    </source>
</evidence>
<gene>
    <name evidence="3" type="ORF">J2S43_008051</name>
</gene>
<accession>A0ABT9N768</accession>
<comment type="caution">
    <text evidence="3">The sequence shown here is derived from an EMBL/GenBank/DDBJ whole genome shotgun (WGS) entry which is preliminary data.</text>
</comment>
<evidence type="ECO:0000259" key="2">
    <source>
        <dbReference type="Pfam" id="PF13559"/>
    </source>
</evidence>
<keyword evidence="4" id="KW-1185">Reference proteome</keyword>
<dbReference type="InterPro" id="IPR025403">
    <property type="entry name" value="TgpA-like_C"/>
</dbReference>
<keyword evidence="1" id="KW-0812">Transmembrane</keyword>
<keyword evidence="1" id="KW-1133">Transmembrane helix</keyword>
<evidence type="ECO:0000313" key="4">
    <source>
        <dbReference type="Proteomes" id="UP001240984"/>
    </source>
</evidence>
<feature type="domain" description="Protein-glutamine gamma-glutamyltransferase-like C-terminal" evidence="2">
    <location>
        <begin position="112"/>
        <end position="178"/>
    </location>
</feature>
<protein>
    <recommendedName>
        <fullName evidence="2">Protein-glutamine gamma-glutamyltransferase-like C-terminal domain-containing protein</fullName>
    </recommendedName>
</protein>